<dbReference type="Pfam" id="PF00535">
    <property type="entry name" value="Glycos_transf_2"/>
    <property type="match status" value="1"/>
</dbReference>
<dbReference type="PANTHER" id="PTHR22916">
    <property type="entry name" value="GLYCOSYLTRANSFERASE"/>
    <property type="match status" value="1"/>
</dbReference>
<gene>
    <name evidence="2" type="ORF">BRCON_1669</name>
</gene>
<dbReference type="InterPro" id="IPR029044">
    <property type="entry name" value="Nucleotide-diphossugar_trans"/>
</dbReference>
<dbReference type="PANTHER" id="PTHR22916:SF3">
    <property type="entry name" value="UDP-GLCNAC:BETAGAL BETA-1,3-N-ACETYLGLUCOSAMINYLTRANSFERASE-LIKE PROTEIN 1"/>
    <property type="match status" value="1"/>
</dbReference>
<dbReference type="SUPFAM" id="SSF53448">
    <property type="entry name" value="Nucleotide-diphospho-sugar transferases"/>
    <property type="match status" value="1"/>
</dbReference>
<evidence type="ECO:0000259" key="1">
    <source>
        <dbReference type="Pfam" id="PF00535"/>
    </source>
</evidence>
<dbReference type="GO" id="GO:0016758">
    <property type="term" value="F:hexosyltransferase activity"/>
    <property type="evidence" value="ECO:0007669"/>
    <property type="project" value="UniProtKB-ARBA"/>
</dbReference>
<sequence length="225" mass="25375">MSDECVSICLATFNRASLLPRAIDSVFQQTFTDWELVIVDDGSSDDSPRVLAAYAERDPRRIRILRQPNRGLVAARNAAIAHARGRFVTFLDSDDEYLPSHLELRVRFMREHPDVELIHGGVQIVGGPDTVPDLHDPRRLIPIRECAVGGTFFFRAEALARLGGFRKPDFGCDHELLTRAEQMLVIERVDFPTYVYHRDTSDSMCTHVERMNTDPRAGADGHSEA</sequence>
<feature type="domain" description="Glycosyltransferase 2-like" evidence="1">
    <location>
        <begin position="7"/>
        <end position="115"/>
    </location>
</feature>
<dbReference type="KEGG" id="schv:BRCON_1669"/>
<dbReference type="EMBL" id="CP030759">
    <property type="protein sequence ID" value="AXA36446.1"/>
    <property type="molecule type" value="Genomic_DNA"/>
</dbReference>
<dbReference type="Proteomes" id="UP000262583">
    <property type="component" value="Chromosome"/>
</dbReference>
<name>A0A2Z4Y651_SUMC1</name>
<evidence type="ECO:0000313" key="3">
    <source>
        <dbReference type="Proteomes" id="UP000262583"/>
    </source>
</evidence>
<protein>
    <submittedName>
        <fullName evidence="2">Putative glycosyl transferase</fullName>
    </submittedName>
</protein>
<accession>A0A2Z4Y651</accession>
<proteinExistence type="predicted"/>
<keyword evidence="2" id="KW-0808">Transferase</keyword>
<dbReference type="Gene3D" id="3.90.550.10">
    <property type="entry name" value="Spore Coat Polysaccharide Biosynthesis Protein SpsA, Chain A"/>
    <property type="match status" value="1"/>
</dbReference>
<organism evidence="2 3">
    <name type="scientific">Sumerlaea chitinivorans</name>
    <dbReference type="NCBI Taxonomy" id="2250252"/>
    <lineage>
        <taxon>Bacteria</taxon>
        <taxon>Candidatus Sumerlaeota</taxon>
        <taxon>Candidatus Sumerlaeia</taxon>
        <taxon>Candidatus Sumerlaeales</taxon>
        <taxon>Candidatus Sumerlaeaceae</taxon>
        <taxon>Candidatus Sumerlaea</taxon>
    </lineage>
</organism>
<dbReference type="CDD" id="cd00761">
    <property type="entry name" value="Glyco_tranf_GTA_type"/>
    <property type="match status" value="1"/>
</dbReference>
<dbReference type="InterPro" id="IPR001173">
    <property type="entry name" value="Glyco_trans_2-like"/>
</dbReference>
<dbReference type="AlphaFoldDB" id="A0A2Z4Y651"/>
<reference evidence="2 3" key="1">
    <citation type="submission" date="2018-05" db="EMBL/GenBank/DDBJ databases">
        <title>A metagenomic window into the 2 km-deep terrestrial subsurface aquifer revealed taxonomically and functionally diverse microbial community comprising novel uncultured bacterial lineages.</title>
        <authorList>
            <person name="Kadnikov V.V."/>
            <person name="Mardanov A.V."/>
            <person name="Beletsky A.V."/>
            <person name="Banks D."/>
            <person name="Pimenov N.V."/>
            <person name="Frank Y.A."/>
            <person name="Karnachuk O.V."/>
            <person name="Ravin N.V."/>
        </authorList>
    </citation>
    <scope>NUCLEOTIDE SEQUENCE [LARGE SCALE GENOMIC DNA]</scope>
    <source>
        <strain evidence="2">BY</strain>
    </source>
</reference>
<evidence type="ECO:0000313" key="2">
    <source>
        <dbReference type="EMBL" id="AXA36446.1"/>
    </source>
</evidence>